<sequence length="362" mass="36637">MSEVYGALVAVAVAVAVAAALMSVGGRTAGLIAGAGEAASQSIAAASNPLYMEAWVEAGALKVRFYSPGAPVESVVVLKPGKGVAAKVELPEPAVEGVVDAMEGYDCSPVVLGVETVGGGLRLYPTPYTCPGSHEGGGSGLGAAVNIAGLWFGLAGLGEARVISVGAWEPIDAVFQVEIELDRSCSPRIAALGAEVWPDGSGGYGEERLGSLDTGVGAVEVYGFALCTGDGLWAGVRLDPPGMMVLRGEAEAWGTIAYPGKPRKAVEAVVYSDGLETLSGRTEAWMVSPRYTNGATQAQGAFATATGIVALLHSSQPGEARASLEATITLTGAAPLALSTHTTTLPHSTPARVTLLACRDQA</sequence>
<name>A0A401HBB9_AERPX</name>
<protein>
    <submittedName>
        <fullName evidence="1">Uncharacterized protein</fullName>
    </submittedName>
</protein>
<accession>A0A401HBB9</accession>
<dbReference type="EMBL" id="BDMD01000086">
    <property type="protein sequence ID" value="GBF09707.1"/>
    <property type="molecule type" value="Genomic_DNA"/>
</dbReference>
<organism evidence="1 2">
    <name type="scientific">Aeropyrum pernix</name>
    <dbReference type="NCBI Taxonomy" id="56636"/>
    <lineage>
        <taxon>Archaea</taxon>
        <taxon>Thermoproteota</taxon>
        <taxon>Thermoprotei</taxon>
        <taxon>Desulfurococcales</taxon>
        <taxon>Desulfurococcaceae</taxon>
        <taxon>Aeropyrum</taxon>
    </lineage>
</organism>
<dbReference type="AlphaFoldDB" id="A0A401HBB9"/>
<dbReference type="Proteomes" id="UP000291213">
    <property type="component" value="Unassembled WGS sequence"/>
</dbReference>
<proteinExistence type="predicted"/>
<gene>
    <name evidence="1" type="ORF">apy_14320</name>
</gene>
<evidence type="ECO:0000313" key="1">
    <source>
        <dbReference type="EMBL" id="GBF09707.1"/>
    </source>
</evidence>
<feature type="non-terminal residue" evidence="1">
    <location>
        <position position="362"/>
    </location>
</feature>
<evidence type="ECO:0000313" key="2">
    <source>
        <dbReference type="Proteomes" id="UP000291213"/>
    </source>
</evidence>
<comment type="caution">
    <text evidence="1">The sequence shown here is derived from an EMBL/GenBank/DDBJ whole genome shotgun (WGS) entry which is preliminary data.</text>
</comment>
<reference evidence="1 2" key="1">
    <citation type="submission" date="2017-02" db="EMBL/GenBank/DDBJ databases">
        <title>isolation and characterization of a novel temperate virus Aeropyrum globular virus 1 infecting hyperthermophilic archaeon Aeropyrum.</title>
        <authorList>
            <person name="Yumiya M."/>
            <person name="Yoshida T."/>
            <person name="Sako Y."/>
        </authorList>
    </citation>
    <scope>NUCLEOTIDE SEQUENCE [LARGE SCALE GENOMIC DNA]</scope>
    <source>
        <strain evidence="1 2">YK1-12-2013</strain>
    </source>
</reference>